<keyword evidence="3" id="KW-1185">Reference proteome</keyword>
<dbReference type="InParanoid" id="A0A0V0QCJ1"/>
<evidence type="ECO:0000313" key="3">
    <source>
        <dbReference type="Proteomes" id="UP000054937"/>
    </source>
</evidence>
<sequence>MGNQNGICSDNHSQLQGQVDLDENINTQFFAQDPTLQEEQDVIDNDDRLSDISYINISQTVSRKSKMYQYPADAVLNLTPRNQKLLQKSQKINLQNLSSSYTDLQNINYNLNANDNSKKSSIMNLLKSNQKETFRHVFDKQNQNKSFLESTIKHSQQNNQIQRLHSSPLRESFQTNQYTKTQEKPHQKQTQKYQNYQATTLSRSPSPEKKYRKFEKSYTYQKNQNNEQETQIFDNNNNSDKKLQGSIFKSPNLFTPQINQALTQIDNFNESLPPWLQKSAEFPKNQKFQFQNRGNAYKNIKQRLDASPTTQKWLKIKSNLKETKNIRESDYHLQKQEAQAREYQQILNEKIDRAIDKISQERPIFQSPCKTNRSASPHYEQKPNPFSDIADISYHQENSKLKRSVTPNNKKSQINFNNFSNQIYNGGTTEFQLDPIFKQKYKDNKIINLYKIKNEVSPDDYKLDSARSYQNQISSRSNKTSRSINIIQQQYEQNKQNISQNYGEINYNIDRKNNRSQSYIPTNNNKNADNYIDFNKNDQFSNLKYNFNGDNIQNNGNYKNLSSIQQMEKCVKSYNYTNKSPFMIPSNNTDIIYYEQEKPKTVYKPIVQREEQSYIKDFNIEEPQKQVQYDIKPKENYQDQVTQPIKQEKKINPTIKQKFQKVINIINIGKKIMSALQKTHQSYLERMDYRPYVNTWYYYDRQISQMIFVKNYDIKMGYQAILNYQTDSAVLGALQQYQEEKPQSFSLVPSQFDKNKLVIRLNEVEGCVEIEEPENYPMYTTLNYCDEYLKDQRQSERKFIDLMIGERVSLKQLKQKINLFLSQDWPFEKTEFITDRYNIIEKITNKRMTILKLITEIPLEQVDKEMFKQEIQFCTINENYMRGNHLIDQIMTYNNIQKTNPEQKPQILFFQGAYQLSLRIFKNDIKNQYFIHELLDYYGLSYQKFDDYFNAKEILYQSLQQKIDYYGSKINIQVANSYQYLGNLSVKFDYQYDALNYFKQSLGIKLQIFKNTPHLSLAESLNSVAEVFYTFNMFQDSIRHAKNACEIVKVLFPDYEENNNNNFQNKQRKTDNIIIAEYYHTLAYSLQRVGQLEQCIKCHNLAIQRKKQYSVKGENSEKVQESYLKLAKTYEIQLDFTESTQILLQILDFADKTYVKNKPFLIKPQTLLALGRIQNKSKNYQKASEFLEQALYCLNHFYYDQKIQKIEIQFQLAYSYLFQNQYEKAKNQFIPLIQAQENINPNSFIYLESQKYLQKIDNILGQNVNQTLIQSTRNSHNNQITKQQADDLIRLAQDLKQQDQYNQAREYLDKAQFILQQLNLLTPQNQDYFRQQFNEITHLQKQQIKKQELNQQVDLRTLNKSVRIPSRNNSNSPSKTNSKIKEAYQANLLASINQGNVKPFQTEQNRQNQSIQLNPNTNTNQNYFHTQNQNQQQRYMMNDQNIIQSLLGKSQQQQLKQKQQPQQQGQFGNLNESNRLNQISQNKQQQYQNPKQKSAINQQILQKFVSNYIDPSGQQSLNTTVQHNRSKSPIRQQLYDQKVQSQNQSRKQSQVLNKKQKKISFNDQGTARFAQ</sequence>
<dbReference type="SMART" id="SM00028">
    <property type="entry name" value="TPR"/>
    <property type="match status" value="5"/>
</dbReference>
<organism evidence="2 3">
    <name type="scientific">Pseudocohnilembus persalinus</name>
    <name type="common">Ciliate</name>
    <dbReference type="NCBI Taxonomy" id="266149"/>
    <lineage>
        <taxon>Eukaryota</taxon>
        <taxon>Sar</taxon>
        <taxon>Alveolata</taxon>
        <taxon>Ciliophora</taxon>
        <taxon>Intramacronucleata</taxon>
        <taxon>Oligohymenophorea</taxon>
        <taxon>Scuticociliatia</taxon>
        <taxon>Philasterida</taxon>
        <taxon>Pseudocohnilembidae</taxon>
        <taxon>Pseudocohnilembus</taxon>
    </lineage>
</organism>
<feature type="compositionally biased region" description="Polar residues" evidence="1">
    <location>
        <begin position="1402"/>
        <end position="1415"/>
    </location>
</feature>
<feature type="region of interest" description="Disordered" evidence="1">
    <location>
        <begin position="1449"/>
        <end position="1469"/>
    </location>
</feature>
<feature type="region of interest" description="Disordered" evidence="1">
    <location>
        <begin position="367"/>
        <end position="387"/>
    </location>
</feature>
<feature type="compositionally biased region" description="Polar residues" evidence="1">
    <location>
        <begin position="1535"/>
        <end position="1565"/>
    </location>
</feature>
<evidence type="ECO:0000313" key="2">
    <source>
        <dbReference type="EMBL" id="KRW99941.1"/>
    </source>
</evidence>
<evidence type="ECO:0000256" key="1">
    <source>
        <dbReference type="SAM" id="MobiDB-lite"/>
    </source>
</evidence>
<gene>
    <name evidence="2" type="ORF">PPERSA_12617</name>
</gene>
<feature type="region of interest" description="Disordered" evidence="1">
    <location>
        <begin position="1402"/>
        <end position="1423"/>
    </location>
</feature>
<comment type="caution">
    <text evidence="2">The sequence shown here is derived from an EMBL/GenBank/DDBJ whole genome shotgun (WGS) entry which is preliminary data.</text>
</comment>
<accession>A0A0V0QCJ1</accession>
<protein>
    <recommendedName>
        <fullName evidence="4">Tetratricopeptide repeat protein</fullName>
    </recommendedName>
</protein>
<feature type="region of interest" description="Disordered" evidence="1">
    <location>
        <begin position="1359"/>
        <end position="1378"/>
    </location>
</feature>
<dbReference type="EMBL" id="LDAU01000202">
    <property type="protein sequence ID" value="KRW99941.1"/>
    <property type="molecule type" value="Genomic_DNA"/>
</dbReference>
<feature type="compositionally biased region" description="Polar residues" evidence="1">
    <location>
        <begin position="188"/>
        <end position="205"/>
    </location>
</feature>
<evidence type="ECO:0008006" key="4">
    <source>
        <dbReference type="Google" id="ProtNLM"/>
    </source>
</evidence>
<proteinExistence type="predicted"/>
<feature type="region of interest" description="Disordered" evidence="1">
    <location>
        <begin position="177"/>
        <end position="211"/>
    </location>
</feature>
<dbReference type="InterPro" id="IPR011990">
    <property type="entry name" value="TPR-like_helical_dom_sf"/>
</dbReference>
<dbReference type="InterPro" id="IPR019734">
    <property type="entry name" value="TPR_rpt"/>
</dbReference>
<feature type="compositionally biased region" description="Low complexity" evidence="1">
    <location>
        <begin position="1449"/>
        <end position="1466"/>
    </location>
</feature>
<dbReference type="SUPFAM" id="SSF48452">
    <property type="entry name" value="TPR-like"/>
    <property type="match status" value="3"/>
</dbReference>
<dbReference type="Proteomes" id="UP000054937">
    <property type="component" value="Unassembled WGS sequence"/>
</dbReference>
<name>A0A0V0QCJ1_PSEPJ</name>
<dbReference type="Gene3D" id="1.25.40.10">
    <property type="entry name" value="Tetratricopeptide repeat domain"/>
    <property type="match status" value="2"/>
</dbReference>
<feature type="compositionally biased region" description="Low complexity" evidence="1">
    <location>
        <begin position="1363"/>
        <end position="1377"/>
    </location>
</feature>
<reference evidence="2 3" key="1">
    <citation type="journal article" date="2015" name="Sci. Rep.">
        <title>Genome of the facultative scuticociliatosis pathogen Pseudocohnilembus persalinus provides insight into its virulence through horizontal gene transfer.</title>
        <authorList>
            <person name="Xiong J."/>
            <person name="Wang G."/>
            <person name="Cheng J."/>
            <person name="Tian M."/>
            <person name="Pan X."/>
            <person name="Warren A."/>
            <person name="Jiang C."/>
            <person name="Yuan D."/>
            <person name="Miao W."/>
        </authorList>
    </citation>
    <scope>NUCLEOTIDE SEQUENCE [LARGE SCALE GENOMIC DNA]</scope>
    <source>
        <strain evidence="2">36N120E</strain>
    </source>
</reference>
<feature type="region of interest" description="Disordered" evidence="1">
    <location>
        <begin position="1535"/>
        <end position="1571"/>
    </location>
</feature>